<dbReference type="AlphaFoldDB" id="A0A8J3N9F2"/>
<proteinExistence type="predicted"/>
<gene>
    <name evidence="1" type="ORF">KSF_107660</name>
</gene>
<sequence length="152" mass="17667">MQSLLQRLRDELEHGPRISPHLPWDHYDYRLMASEAKNILNTSLNEREQKEAATLYEIATRRLHMMLQAEQDVAACDPEQKSLLDLAYQFGKEHATLIENPNDKRWHAEAYAWAIIRAMNGRFPSKIKKPSYPVFCQHLVSSYQRGVDEAAC</sequence>
<keyword evidence="2" id="KW-1185">Reference proteome</keyword>
<accession>A0A8J3N9F2</accession>
<dbReference type="RefSeq" id="WP_220211307.1">
    <property type="nucleotide sequence ID" value="NZ_BNJK01000003.1"/>
</dbReference>
<reference evidence="1" key="1">
    <citation type="submission" date="2020-10" db="EMBL/GenBank/DDBJ databases">
        <title>Taxonomic study of unclassified bacteria belonging to the class Ktedonobacteria.</title>
        <authorList>
            <person name="Yabe S."/>
            <person name="Wang C.M."/>
            <person name="Zheng Y."/>
            <person name="Sakai Y."/>
            <person name="Cavaletti L."/>
            <person name="Monciardini P."/>
            <person name="Donadio S."/>
        </authorList>
    </citation>
    <scope>NUCLEOTIDE SEQUENCE</scope>
    <source>
        <strain evidence="1">ID150040</strain>
    </source>
</reference>
<dbReference type="EMBL" id="BNJK01000003">
    <property type="protein sequence ID" value="GHP00719.1"/>
    <property type="molecule type" value="Genomic_DNA"/>
</dbReference>
<protein>
    <submittedName>
        <fullName evidence="1">Uncharacterized protein</fullName>
    </submittedName>
</protein>
<evidence type="ECO:0000313" key="2">
    <source>
        <dbReference type="Proteomes" id="UP000597444"/>
    </source>
</evidence>
<name>A0A8J3N9F2_9CHLR</name>
<evidence type="ECO:0000313" key="1">
    <source>
        <dbReference type="EMBL" id="GHP00719.1"/>
    </source>
</evidence>
<organism evidence="1 2">
    <name type="scientific">Reticulibacter mediterranei</name>
    <dbReference type="NCBI Taxonomy" id="2778369"/>
    <lineage>
        <taxon>Bacteria</taxon>
        <taxon>Bacillati</taxon>
        <taxon>Chloroflexota</taxon>
        <taxon>Ktedonobacteria</taxon>
        <taxon>Ktedonobacterales</taxon>
        <taxon>Reticulibacteraceae</taxon>
        <taxon>Reticulibacter</taxon>
    </lineage>
</organism>
<comment type="caution">
    <text evidence="1">The sequence shown here is derived from an EMBL/GenBank/DDBJ whole genome shotgun (WGS) entry which is preliminary data.</text>
</comment>
<dbReference type="Proteomes" id="UP000597444">
    <property type="component" value="Unassembled WGS sequence"/>
</dbReference>